<dbReference type="SMART" id="SM00028">
    <property type="entry name" value="TPR"/>
    <property type="match status" value="6"/>
</dbReference>
<protein>
    <submittedName>
        <fullName evidence="2">Tetratricopeptide repeat protein</fullName>
    </submittedName>
</protein>
<evidence type="ECO:0000256" key="1">
    <source>
        <dbReference type="PROSITE-ProRule" id="PRU00339"/>
    </source>
</evidence>
<dbReference type="Pfam" id="PF13181">
    <property type="entry name" value="TPR_8"/>
    <property type="match status" value="1"/>
</dbReference>
<sequence length="438" mass="48873">ILHPSLPPTSRIKALLVYSRALMQSDKVEKALAVAQEVLILCREMNHVHDMIICLNIIGGIYTRTNDFELALETHEQALSLSKKVNTRYGISTSFHGIGGVHWYRGKHDEALQAFNESLKINREIGDRKANASILYNLGHIYQLRGEFEKALIALREALKVNKELASIQGLTLTYNVIGFVYKDIGEYERSLQSYEKALSCAHETGSPRLIAFVLGGMGKLNWIRGDYTQALELLQEAITIRKEMNDYSMLAEGYCEVSLVYQSLNRSREAAEALEASLQLAEAHGIKEIIGHSLAIRARATMIQRPSRARHDAERSLQIWRELKNPCEEKAVHATLGLLDARDGNLEAARVKINQAKKIIKPGGNINLYLQVLEDDITLLIMEGDVIQVEKRGQEAADIAASRGAYTALSRIKLLQKKIQSLSAPGSTNGVHNDPDR</sequence>
<feature type="repeat" description="TPR" evidence="1">
    <location>
        <begin position="172"/>
        <end position="205"/>
    </location>
</feature>
<accession>A0ABV6Z5N4</accession>
<organism evidence="2 3">
    <name type="scientific">candidate division CSSED10-310 bacterium</name>
    <dbReference type="NCBI Taxonomy" id="2855610"/>
    <lineage>
        <taxon>Bacteria</taxon>
        <taxon>Bacteria division CSSED10-310</taxon>
    </lineage>
</organism>
<dbReference type="InterPro" id="IPR019734">
    <property type="entry name" value="TPR_rpt"/>
</dbReference>
<proteinExistence type="predicted"/>
<dbReference type="PROSITE" id="PS50005">
    <property type="entry name" value="TPR"/>
    <property type="match status" value="3"/>
</dbReference>
<feature type="non-terminal residue" evidence="2">
    <location>
        <position position="1"/>
    </location>
</feature>
<keyword evidence="1" id="KW-0802">TPR repeat</keyword>
<feature type="repeat" description="TPR" evidence="1">
    <location>
        <begin position="92"/>
        <end position="125"/>
    </location>
</feature>
<dbReference type="Proteomes" id="UP001594351">
    <property type="component" value="Unassembled WGS sequence"/>
</dbReference>
<reference evidence="2 3" key="1">
    <citation type="submission" date="2024-09" db="EMBL/GenBank/DDBJ databases">
        <title>Laminarin stimulates single cell rates of sulfate reduction while oxygen inhibits transcriptomic activity in coastal marine sediment.</title>
        <authorList>
            <person name="Lindsay M."/>
            <person name="Orcutt B."/>
            <person name="Emerson D."/>
            <person name="Stepanauskas R."/>
            <person name="D'Angelo T."/>
        </authorList>
    </citation>
    <scope>NUCLEOTIDE SEQUENCE [LARGE SCALE GENOMIC DNA]</scope>
    <source>
        <strain evidence="2">SAG AM-311-K15</strain>
    </source>
</reference>
<dbReference type="PANTHER" id="PTHR10098">
    <property type="entry name" value="RAPSYN-RELATED"/>
    <property type="match status" value="1"/>
</dbReference>
<name>A0ABV6Z5N4_UNCC1</name>
<dbReference type="Pfam" id="PF13424">
    <property type="entry name" value="TPR_12"/>
    <property type="match status" value="2"/>
</dbReference>
<evidence type="ECO:0000313" key="3">
    <source>
        <dbReference type="Proteomes" id="UP001594351"/>
    </source>
</evidence>
<dbReference type="PROSITE" id="PS50293">
    <property type="entry name" value="TPR_REGION"/>
    <property type="match status" value="1"/>
</dbReference>
<evidence type="ECO:0000313" key="2">
    <source>
        <dbReference type="EMBL" id="MFC1853744.1"/>
    </source>
</evidence>
<dbReference type="SUPFAM" id="SSF48452">
    <property type="entry name" value="TPR-like"/>
    <property type="match status" value="2"/>
</dbReference>
<comment type="caution">
    <text evidence="2">The sequence shown here is derived from an EMBL/GenBank/DDBJ whole genome shotgun (WGS) entry which is preliminary data.</text>
</comment>
<keyword evidence="3" id="KW-1185">Reference proteome</keyword>
<dbReference type="EMBL" id="JBHPBY010000591">
    <property type="protein sequence ID" value="MFC1853744.1"/>
    <property type="molecule type" value="Genomic_DNA"/>
</dbReference>
<dbReference type="Pfam" id="PF13176">
    <property type="entry name" value="TPR_7"/>
    <property type="match status" value="1"/>
</dbReference>
<feature type="repeat" description="TPR" evidence="1">
    <location>
        <begin position="132"/>
        <end position="165"/>
    </location>
</feature>
<dbReference type="Gene3D" id="1.25.40.10">
    <property type="entry name" value="Tetratricopeptide repeat domain"/>
    <property type="match status" value="2"/>
</dbReference>
<dbReference type="InterPro" id="IPR011990">
    <property type="entry name" value="TPR-like_helical_dom_sf"/>
</dbReference>
<gene>
    <name evidence="2" type="ORF">ACFL27_26470</name>
</gene>